<evidence type="ECO:0000313" key="15">
    <source>
        <dbReference type="EMBL" id="KAG1337711.1"/>
    </source>
</evidence>
<comment type="similarity">
    <text evidence="9">Belongs to the TRAFAC class myosin-kinesin ATPase superfamily. Myosin family.</text>
</comment>
<evidence type="ECO:0000256" key="6">
    <source>
        <dbReference type="ARBA" id="ARBA00023123"/>
    </source>
</evidence>
<evidence type="ECO:0000259" key="12">
    <source>
        <dbReference type="PROSITE" id="PS51126"/>
    </source>
</evidence>
<dbReference type="Gene3D" id="3.40.850.10">
    <property type="entry name" value="Kinesin motor domain"/>
    <property type="match status" value="2"/>
</dbReference>
<feature type="coiled-coil region" evidence="10">
    <location>
        <begin position="739"/>
        <end position="773"/>
    </location>
</feature>
<dbReference type="SMART" id="SM00242">
    <property type="entry name" value="MYSc"/>
    <property type="match status" value="1"/>
</dbReference>
<feature type="compositionally biased region" description="Basic and acidic residues" evidence="11">
    <location>
        <begin position="818"/>
        <end position="829"/>
    </location>
</feature>
<keyword evidence="2" id="KW-0547">Nucleotide-binding</keyword>
<evidence type="ECO:0000259" key="14">
    <source>
        <dbReference type="PROSITE" id="PS51844"/>
    </source>
</evidence>
<evidence type="ECO:0000256" key="1">
    <source>
        <dbReference type="ARBA" id="ARBA00022737"/>
    </source>
</evidence>
<feature type="region of interest" description="Disordered" evidence="11">
    <location>
        <begin position="79"/>
        <end position="122"/>
    </location>
</feature>
<dbReference type="InterPro" id="IPR001609">
    <property type="entry name" value="Myosin_head_motor_dom-like"/>
</dbReference>
<dbReference type="SUPFAM" id="SSF52540">
    <property type="entry name" value="P-loop containing nucleoside triphosphate hydrolases"/>
    <property type="match status" value="1"/>
</dbReference>
<evidence type="ECO:0000256" key="5">
    <source>
        <dbReference type="ARBA" id="ARBA00023054"/>
    </source>
</evidence>
<keyword evidence="4" id="KW-0112">Calmodulin-binding</keyword>
<dbReference type="GO" id="GO:0005516">
    <property type="term" value="F:calmodulin binding"/>
    <property type="evidence" value="ECO:0007669"/>
    <property type="project" value="UniProtKB-KW"/>
</dbReference>
<keyword evidence="16" id="KW-1185">Reference proteome</keyword>
<dbReference type="Pfam" id="PF00063">
    <property type="entry name" value="Myosin_head"/>
    <property type="match status" value="2"/>
</dbReference>
<dbReference type="Gene3D" id="1.20.58.530">
    <property type="match status" value="1"/>
</dbReference>
<dbReference type="Gene3D" id="1.20.120.720">
    <property type="entry name" value="Myosin VI head, motor domain, U50 subdomain"/>
    <property type="match status" value="1"/>
</dbReference>
<dbReference type="GO" id="GO:0016020">
    <property type="term" value="C:membrane"/>
    <property type="evidence" value="ECO:0007669"/>
    <property type="project" value="TreeGrafter"/>
</dbReference>
<keyword evidence="7" id="KW-0505">Motor protein</keyword>
<dbReference type="PROSITE" id="PS51844">
    <property type="entry name" value="SH3_LIKE"/>
    <property type="match status" value="1"/>
</dbReference>
<keyword evidence="8 9" id="KW-0009">Actin-binding</keyword>
<keyword evidence="6 9" id="KW-0518">Myosin</keyword>
<dbReference type="PRINTS" id="PR00193">
    <property type="entry name" value="MYOSINHEAVY"/>
</dbReference>
<dbReference type="GO" id="GO:0005524">
    <property type="term" value="F:ATP binding"/>
    <property type="evidence" value="ECO:0007669"/>
    <property type="project" value="UniProtKB-KW"/>
</dbReference>
<accession>A0A8K0I4I3</accession>
<dbReference type="InterPro" id="IPR002710">
    <property type="entry name" value="Dilute_dom"/>
</dbReference>
<feature type="domain" description="Dilute" evidence="12">
    <location>
        <begin position="798"/>
        <end position="980"/>
    </location>
</feature>
<dbReference type="GO" id="GO:0016459">
    <property type="term" value="C:myosin complex"/>
    <property type="evidence" value="ECO:0007669"/>
    <property type="project" value="UniProtKB-KW"/>
</dbReference>
<dbReference type="InterPro" id="IPR036961">
    <property type="entry name" value="Kinesin_motor_dom_sf"/>
</dbReference>
<proteinExistence type="inferred from homology"/>
<keyword evidence="1" id="KW-0677">Repeat</keyword>
<reference evidence="15" key="1">
    <citation type="journal article" date="2017" name="Gigascience">
        <title>The genome draft of coconut (Cocos nucifera).</title>
        <authorList>
            <person name="Xiao Y."/>
            <person name="Xu P."/>
            <person name="Fan H."/>
            <person name="Baudouin L."/>
            <person name="Xia W."/>
            <person name="Bocs S."/>
            <person name="Xu J."/>
            <person name="Li Q."/>
            <person name="Guo A."/>
            <person name="Zhou L."/>
            <person name="Li J."/>
            <person name="Wu Y."/>
            <person name="Ma Z."/>
            <person name="Armero A."/>
            <person name="Issali A.E."/>
            <person name="Liu N."/>
            <person name="Peng M."/>
            <person name="Yang Y."/>
        </authorList>
    </citation>
    <scope>NUCLEOTIDE SEQUENCE</scope>
    <source>
        <tissue evidence="15">Spear leaf of Hainan Tall coconut</tissue>
    </source>
</reference>
<sequence>MGAERSGKRRRTPFPLKAFKGKEEEKEGKKNQNWNNEIDWAKRENLQEEEEEEQRDNKDYVRSLLCGTISLFVAFVQEPSSTSQPRNNGVRRGQGNSQGKASGDSALSRGGSPWTTPQVNRSPVLGSKVLKGTPVNIMVGSHVWVEDLALAWIDGEVSKINGEDAEIQTSNGKMNLATRYALNEIYTYTGNILIAVNPFQRLPHIYDSHMMEQYKGAQFGELSPHVFAVADVAYRAMINEGKSNSILVSGESGAGRTVEQQVLESNPVLEAFGNAKTVRNNNSSRFGKFVEIQFDKQAPPEDIEKYKLGNPKSFHYLNQSNCYELVGEQDAIFRVVAAILHIGNIDFAKGKEIDSSVPKDDKAKFHLKMTAGLLMCDPLALEDALCKRVMVTPEEVIKRSLDPLGATVSRDGLAKTIYSRLFDWIVDKINVSIGQDPTSSSLIGVLDIYGFESFKTNSFEQFCINFTNEKLQQHFNQHVFKMEQEEYTKEAIDWSYIEFVDNQDVLDLIEKGVLEAIRISCAGYPTRRTFYEFLHRFGILAPEVLEGNYDEKVACKKILEKKGLTGFQIGKTKALWRGRLACKLAMAARKDFRFRKQTKAATAIQAARETGALKEAKDKLEKKVEELTWRLQLEKRKRMDLEEEITKLQSSLQASQNKVDETNAMLVKEREAARKAIEEAPPVIKETTVLVQDTEKIDSMTAEVEHLKASLYSEKERADEFEKKYAEVQRITEEGQRNLEEAAGKVHQLQESLNRLEEKMSNVESENKVLRQQAVSMASNKFLSGRSKSTVQRSSESGHVISGDAKTNADPHNTSSATREHSEVEDRPQKSLKKIYGMIRDNLKKEISPLLGLCIQAPRTSRANLVKGSSRSLASVAAQQALIAHWQGIVKSLGNFLSTLKTNHYAGSAWDELKHIRQAIGFLVIHQKPKKTLDEISHDLCPVLSIQQLYRISTMYWDDKYGTHSVSPEVISNMRVLMTEDSNNPVSNSFLLDDDSSIPFSVDDISKSMEQIDISDIEPPPLVRENSGFVFLLPRSE</sequence>
<comment type="caution">
    <text evidence="15">The sequence shown here is derived from an EMBL/GenBank/DDBJ whole genome shotgun (WGS) entry which is preliminary data.</text>
</comment>
<dbReference type="PROSITE" id="PS51456">
    <property type="entry name" value="MYOSIN_MOTOR"/>
    <property type="match status" value="1"/>
</dbReference>
<dbReference type="PANTHER" id="PTHR13140:SF792">
    <property type="entry name" value="MYOSIN-9"/>
    <property type="match status" value="1"/>
</dbReference>
<reference evidence="15" key="2">
    <citation type="submission" date="2019-07" db="EMBL/GenBank/DDBJ databases">
        <authorList>
            <person name="Yang Y."/>
            <person name="Bocs S."/>
            <person name="Baudouin L."/>
        </authorList>
    </citation>
    <scope>NUCLEOTIDE SEQUENCE</scope>
    <source>
        <tissue evidence="15">Spear leaf of Hainan Tall coconut</tissue>
    </source>
</reference>
<organism evidence="15 16">
    <name type="scientific">Cocos nucifera</name>
    <name type="common">Coconut palm</name>
    <dbReference type="NCBI Taxonomy" id="13894"/>
    <lineage>
        <taxon>Eukaryota</taxon>
        <taxon>Viridiplantae</taxon>
        <taxon>Streptophyta</taxon>
        <taxon>Embryophyta</taxon>
        <taxon>Tracheophyta</taxon>
        <taxon>Spermatophyta</taxon>
        <taxon>Magnoliopsida</taxon>
        <taxon>Liliopsida</taxon>
        <taxon>Arecaceae</taxon>
        <taxon>Arecoideae</taxon>
        <taxon>Cocoseae</taxon>
        <taxon>Attaleinae</taxon>
        <taxon>Cocos</taxon>
    </lineage>
</organism>
<dbReference type="FunFam" id="1.20.120.720:FF:000011">
    <property type="entry name" value="Myosin 2"/>
    <property type="match status" value="1"/>
</dbReference>
<evidence type="ECO:0000256" key="4">
    <source>
        <dbReference type="ARBA" id="ARBA00022860"/>
    </source>
</evidence>
<dbReference type="OrthoDB" id="6108017at2759"/>
<dbReference type="PROSITE" id="PS51126">
    <property type="entry name" value="DILUTE"/>
    <property type="match status" value="1"/>
</dbReference>
<dbReference type="GO" id="GO:0000146">
    <property type="term" value="F:microfilament motor activity"/>
    <property type="evidence" value="ECO:0007669"/>
    <property type="project" value="TreeGrafter"/>
</dbReference>
<feature type="domain" description="Myosin N-terminal SH3-like" evidence="14">
    <location>
        <begin position="138"/>
        <end position="198"/>
    </location>
</feature>
<dbReference type="SUPFAM" id="SSF57997">
    <property type="entry name" value="Tropomyosin"/>
    <property type="match status" value="1"/>
</dbReference>
<evidence type="ECO:0000256" key="2">
    <source>
        <dbReference type="ARBA" id="ARBA00022741"/>
    </source>
</evidence>
<dbReference type="GO" id="GO:0005737">
    <property type="term" value="C:cytoplasm"/>
    <property type="evidence" value="ECO:0007669"/>
    <property type="project" value="TreeGrafter"/>
</dbReference>
<keyword evidence="3" id="KW-0067">ATP-binding</keyword>
<dbReference type="InterPro" id="IPR004009">
    <property type="entry name" value="SH3_Myosin"/>
</dbReference>
<dbReference type="Gene3D" id="1.10.10.820">
    <property type="match status" value="1"/>
</dbReference>
<feature type="region of interest" description="Disordered" evidence="11">
    <location>
        <begin position="781"/>
        <end position="830"/>
    </location>
</feature>
<evidence type="ECO:0000256" key="3">
    <source>
        <dbReference type="ARBA" id="ARBA00022840"/>
    </source>
</evidence>
<dbReference type="AlphaFoldDB" id="A0A8K0I4I3"/>
<gene>
    <name evidence="15" type="ORF">COCNU_04G000170</name>
</gene>
<feature type="compositionally biased region" description="Polar residues" evidence="11">
    <location>
        <begin position="781"/>
        <end position="797"/>
    </location>
</feature>
<dbReference type="EMBL" id="CM017875">
    <property type="protein sequence ID" value="KAG1337711.1"/>
    <property type="molecule type" value="Genomic_DNA"/>
</dbReference>
<dbReference type="SMART" id="SM01132">
    <property type="entry name" value="DIL"/>
    <property type="match status" value="1"/>
</dbReference>
<dbReference type="Pfam" id="PF01843">
    <property type="entry name" value="DIL"/>
    <property type="match status" value="1"/>
</dbReference>
<feature type="region of interest" description="Disordered" evidence="11">
    <location>
        <begin position="1"/>
        <end position="58"/>
    </location>
</feature>
<dbReference type="InterPro" id="IPR027417">
    <property type="entry name" value="P-loop_NTPase"/>
</dbReference>
<evidence type="ECO:0000256" key="10">
    <source>
        <dbReference type="SAM" id="Coils"/>
    </source>
</evidence>
<name>A0A8K0I4I3_COCNU</name>
<evidence type="ECO:0000256" key="11">
    <source>
        <dbReference type="SAM" id="MobiDB-lite"/>
    </source>
</evidence>
<feature type="compositionally biased region" description="Basic and acidic residues" evidence="11">
    <location>
        <begin position="20"/>
        <end position="30"/>
    </location>
</feature>
<feature type="domain" description="Myosin motor" evidence="13">
    <location>
        <begin position="156"/>
        <end position="514"/>
    </location>
</feature>
<evidence type="ECO:0000256" key="7">
    <source>
        <dbReference type="ARBA" id="ARBA00023175"/>
    </source>
</evidence>
<keyword evidence="5 10" id="KW-0175">Coiled coil</keyword>
<dbReference type="Pfam" id="PF02736">
    <property type="entry name" value="Myosin_N"/>
    <property type="match status" value="1"/>
</dbReference>
<comment type="caution">
    <text evidence="9">Lacks conserved residue(s) required for the propagation of feature annotation.</text>
</comment>
<evidence type="ECO:0000256" key="8">
    <source>
        <dbReference type="ARBA" id="ARBA00023203"/>
    </source>
</evidence>
<dbReference type="Proteomes" id="UP000797356">
    <property type="component" value="Chromosome 4"/>
</dbReference>
<dbReference type="GO" id="GO:0007015">
    <property type="term" value="P:actin filament organization"/>
    <property type="evidence" value="ECO:0007669"/>
    <property type="project" value="TreeGrafter"/>
</dbReference>
<evidence type="ECO:0000313" key="16">
    <source>
        <dbReference type="Proteomes" id="UP000797356"/>
    </source>
</evidence>
<dbReference type="GO" id="GO:0051015">
    <property type="term" value="F:actin filament binding"/>
    <property type="evidence" value="ECO:0007669"/>
    <property type="project" value="TreeGrafter"/>
</dbReference>
<evidence type="ECO:0000259" key="13">
    <source>
        <dbReference type="PROSITE" id="PS51456"/>
    </source>
</evidence>
<protein>
    <submittedName>
        <fullName evidence="15">Uncharacterized protein</fullName>
    </submittedName>
</protein>
<feature type="coiled-coil region" evidence="10">
    <location>
        <begin position="606"/>
        <end position="665"/>
    </location>
</feature>
<dbReference type="PANTHER" id="PTHR13140">
    <property type="entry name" value="MYOSIN"/>
    <property type="match status" value="1"/>
</dbReference>
<evidence type="ECO:0000256" key="9">
    <source>
        <dbReference type="PROSITE-ProRule" id="PRU00782"/>
    </source>
</evidence>